<dbReference type="GeneID" id="107778081"/>
<dbReference type="AlphaFoldDB" id="A0A1S3YP23"/>
<dbReference type="SUPFAM" id="SSF56672">
    <property type="entry name" value="DNA/RNA polymerases"/>
    <property type="match status" value="1"/>
</dbReference>
<organism evidence="2 3">
    <name type="scientific">Nicotiana tabacum</name>
    <name type="common">Common tobacco</name>
    <dbReference type="NCBI Taxonomy" id="4097"/>
    <lineage>
        <taxon>Eukaryota</taxon>
        <taxon>Viridiplantae</taxon>
        <taxon>Streptophyta</taxon>
        <taxon>Embryophyta</taxon>
        <taxon>Tracheophyta</taxon>
        <taxon>Spermatophyta</taxon>
        <taxon>Magnoliopsida</taxon>
        <taxon>eudicotyledons</taxon>
        <taxon>Gunneridae</taxon>
        <taxon>Pentapetalae</taxon>
        <taxon>asterids</taxon>
        <taxon>lamiids</taxon>
        <taxon>Solanales</taxon>
        <taxon>Solanaceae</taxon>
        <taxon>Nicotianoideae</taxon>
        <taxon>Nicotianeae</taxon>
        <taxon>Nicotiana</taxon>
    </lineage>
</organism>
<dbReference type="Proteomes" id="UP000790787">
    <property type="component" value="Chromosome 5"/>
</dbReference>
<dbReference type="PANTHER" id="PTHR47266">
    <property type="entry name" value="ENDONUCLEASE-RELATED"/>
    <property type="match status" value="1"/>
</dbReference>
<dbReference type="Pfam" id="PF17921">
    <property type="entry name" value="Integrase_H2C2"/>
    <property type="match status" value="1"/>
</dbReference>
<sequence>MAIFTDMVEDNIEVSMDDFSMVGISFDDCLNNFDRVLGRCEEINLVLNWEKCHFIVEEDIVLGHKISKHGIDIDKAKIQEEQMGILEACHSSRYYGHHGGVRTTTKVMSCVFYWPTLYKDASDLVKHSDEFQRFGGISKKNEMPLTTVLKIDIFDV</sequence>
<dbReference type="InterPro" id="IPR041588">
    <property type="entry name" value="Integrase_H2C2"/>
</dbReference>
<dbReference type="OrthoDB" id="1929490at2759"/>
<keyword evidence="2" id="KW-1185">Reference proteome</keyword>
<feature type="domain" description="Integrase zinc-binding" evidence="1">
    <location>
        <begin position="81"/>
        <end position="133"/>
    </location>
</feature>
<proteinExistence type="predicted"/>
<accession>A0A1S3YP23</accession>
<protein>
    <submittedName>
        <fullName evidence="3">Uncharacterized protein LOC107778081</fullName>
    </submittedName>
</protein>
<dbReference type="InterPro" id="IPR043128">
    <property type="entry name" value="Rev_trsase/Diguanyl_cyclase"/>
</dbReference>
<dbReference type="RefSeq" id="XP_016453752.1">
    <property type="nucleotide sequence ID" value="XM_016598266.1"/>
</dbReference>
<name>A0A1S3YP23_TOBAC</name>
<evidence type="ECO:0000259" key="1">
    <source>
        <dbReference type="Pfam" id="PF17921"/>
    </source>
</evidence>
<evidence type="ECO:0000313" key="3">
    <source>
        <dbReference type="RefSeq" id="XP_016453752.1"/>
    </source>
</evidence>
<dbReference type="PaxDb" id="4097-A0A1S3YP23"/>
<dbReference type="InterPro" id="IPR043502">
    <property type="entry name" value="DNA/RNA_pol_sf"/>
</dbReference>
<evidence type="ECO:0000313" key="2">
    <source>
        <dbReference type="Proteomes" id="UP000790787"/>
    </source>
</evidence>
<dbReference type="InterPro" id="IPR052160">
    <property type="entry name" value="Gypsy_RT_Integrase-like"/>
</dbReference>
<gene>
    <name evidence="3" type="primary">LOC107778081</name>
</gene>
<dbReference type="KEGG" id="nta:107778081"/>
<reference evidence="3" key="2">
    <citation type="submission" date="2025-08" db="UniProtKB">
        <authorList>
            <consortium name="RefSeq"/>
        </authorList>
    </citation>
    <scope>IDENTIFICATION</scope>
    <source>
        <tissue evidence="3">Leaf</tissue>
    </source>
</reference>
<dbReference type="Gene3D" id="3.30.70.270">
    <property type="match status" value="1"/>
</dbReference>
<reference evidence="2" key="1">
    <citation type="journal article" date="2014" name="Nat. Commun.">
        <title>The tobacco genome sequence and its comparison with those of tomato and potato.</title>
        <authorList>
            <person name="Sierro N."/>
            <person name="Battey J.N."/>
            <person name="Ouadi S."/>
            <person name="Bakaher N."/>
            <person name="Bovet L."/>
            <person name="Willig A."/>
            <person name="Goepfert S."/>
            <person name="Peitsch M.C."/>
            <person name="Ivanov N.V."/>
        </authorList>
    </citation>
    <scope>NUCLEOTIDE SEQUENCE [LARGE SCALE GENOMIC DNA]</scope>
</reference>